<reference evidence="2 3" key="1">
    <citation type="journal article" date="2016" name="Mol. Biol. Evol.">
        <title>Comparative Genomics of Early-Diverging Mushroom-Forming Fungi Provides Insights into the Origins of Lignocellulose Decay Capabilities.</title>
        <authorList>
            <person name="Nagy L.G."/>
            <person name="Riley R."/>
            <person name="Tritt A."/>
            <person name="Adam C."/>
            <person name="Daum C."/>
            <person name="Floudas D."/>
            <person name="Sun H."/>
            <person name="Yadav J.S."/>
            <person name="Pangilinan J."/>
            <person name="Larsson K.H."/>
            <person name="Matsuura K."/>
            <person name="Barry K."/>
            <person name="Labutti K."/>
            <person name="Kuo R."/>
            <person name="Ohm R.A."/>
            <person name="Bhattacharya S.S."/>
            <person name="Shirouzu T."/>
            <person name="Yoshinaga Y."/>
            <person name="Martin F.M."/>
            <person name="Grigoriev I.V."/>
            <person name="Hibbett D.S."/>
        </authorList>
    </citation>
    <scope>NUCLEOTIDE SEQUENCE [LARGE SCALE GENOMIC DNA]</scope>
    <source>
        <strain evidence="2 3">HHB12029</strain>
    </source>
</reference>
<name>A0A165DYP2_EXIGL</name>
<evidence type="ECO:0000313" key="3">
    <source>
        <dbReference type="Proteomes" id="UP000077266"/>
    </source>
</evidence>
<dbReference type="AlphaFoldDB" id="A0A165DYP2"/>
<keyword evidence="1" id="KW-1133">Transmembrane helix</keyword>
<accession>A0A165DYP2</accession>
<dbReference type="OrthoDB" id="3214861at2759"/>
<proteinExistence type="predicted"/>
<sequence length="136" mass="15406">MEPLERPDITLTYGMIELGMALAMFLTGIATLQIWNYLSTYYQDSKLLISTVISVYVMDSVHTAFLLHASFHYLVQSFGDYEALNAVSWSIEACVIMNGFIAFAVQVCTPQFYTDVTRVPTAFDHRPFTASEFTVY</sequence>
<dbReference type="PANTHER" id="PTHR40465:SF1">
    <property type="entry name" value="DUF6534 DOMAIN-CONTAINING PROTEIN"/>
    <property type="match status" value="1"/>
</dbReference>
<organism evidence="2 3">
    <name type="scientific">Exidia glandulosa HHB12029</name>
    <dbReference type="NCBI Taxonomy" id="1314781"/>
    <lineage>
        <taxon>Eukaryota</taxon>
        <taxon>Fungi</taxon>
        <taxon>Dikarya</taxon>
        <taxon>Basidiomycota</taxon>
        <taxon>Agaricomycotina</taxon>
        <taxon>Agaricomycetes</taxon>
        <taxon>Auriculariales</taxon>
        <taxon>Exidiaceae</taxon>
        <taxon>Exidia</taxon>
    </lineage>
</organism>
<dbReference type="PANTHER" id="PTHR40465">
    <property type="entry name" value="CHROMOSOME 1, WHOLE GENOME SHOTGUN SEQUENCE"/>
    <property type="match status" value="1"/>
</dbReference>
<keyword evidence="1" id="KW-0472">Membrane</keyword>
<dbReference type="EMBL" id="KV426180">
    <property type="protein sequence ID" value="KZV85678.1"/>
    <property type="molecule type" value="Genomic_DNA"/>
</dbReference>
<evidence type="ECO:0000256" key="1">
    <source>
        <dbReference type="SAM" id="Phobius"/>
    </source>
</evidence>
<feature type="transmembrane region" description="Helical" evidence="1">
    <location>
        <begin position="87"/>
        <end position="108"/>
    </location>
</feature>
<feature type="transmembrane region" description="Helical" evidence="1">
    <location>
        <begin position="47"/>
        <end position="67"/>
    </location>
</feature>
<keyword evidence="1" id="KW-0812">Transmembrane</keyword>
<gene>
    <name evidence="2" type="ORF">EXIGLDRAFT_775341</name>
</gene>
<dbReference type="Proteomes" id="UP000077266">
    <property type="component" value="Unassembled WGS sequence"/>
</dbReference>
<dbReference type="InParanoid" id="A0A165DYP2"/>
<feature type="transmembrane region" description="Helical" evidence="1">
    <location>
        <begin position="12"/>
        <end position="35"/>
    </location>
</feature>
<protein>
    <submittedName>
        <fullName evidence="2">Uncharacterized protein</fullName>
    </submittedName>
</protein>
<evidence type="ECO:0000313" key="2">
    <source>
        <dbReference type="EMBL" id="KZV85678.1"/>
    </source>
</evidence>
<keyword evidence="3" id="KW-1185">Reference proteome</keyword>